<evidence type="ECO:0000256" key="3">
    <source>
        <dbReference type="ARBA" id="ARBA00022833"/>
    </source>
</evidence>
<dbReference type="PROSITE" id="PS50023">
    <property type="entry name" value="LIM_DOMAIN_2"/>
    <property type="match status" value="2"/>
</dbReference>
<evidence type="ECO:0000256" key="5">
    <source>
        <dbReference type="PROSITE-ProRule" id="PRU00125"/>
    </source>
</evidence>
<feature type="region of interest" description="Disordered" evidence="6">
    <location>
        <begin position="861"/>
        <end position="923"/>
    </location>
</feature>
<feature type="region of interest" description="Disordered" evidence="6">
    <location>
        <begin position="518"/>
        <end position="575"/>
    </location>
</feature>
<dbReference type="PANTHER" id="PTHR24205">
    <property type="entry name" value="FOUR AND A HALF LIM DOMAINS PROTEIN"/>
    <property type="match status" value="1"/>
</dbReference>
<feature type="compositionally biased region" description="Polar residues" evidence="6">
    <location>
        <begin position="563"/>
        <end position="575"/>
    </location>
</feature>
<organism evidence="8 9">
    <name type="scientific">Lentinula boryana</name>
    <dbReference type="NCBI Taxonomy" id="40481"/>
    <lineage>
        <taxon>Eukaryota</taxon>
        <taxon>Fungi</taxon>
        <taxon>Dikarya</taxon>
        <taxon>Basidiomycota</taxon>
        <taxon>Agaricomycotina</taxon>
        <taxon>Agaricomycetes</taxon>
        <taxon>Agaricomycetidae</taxon>
        <taxon>Agaricales</taxon>
        <taxon>Marasmiineae</taxon>
        <taxon>Omphalotaceae</taxon>
        <taxon>Lentinula</taxon>
    </lineage>
</organism>
<dbReference type="Proteomes" id="UP001163828">
    <property type="component" value="Unassembled WGS sequence"/>
</dbReference>
<feature type="compositionally biased region" description="Low complexity" evidence="6">
    <location>
        <begin position="434"/>
        <end position="443"/>
    </location>
</feature>
<feature type="compositionally biased region" description="Low complexity" evidence="6">
    <location>
        <begin position="671"/>
        <end position="692"/>
    </location>
</feature>
<keyword evidence="9" id="KW-1185">Reference proteome</keyword>
<keyword evidence="4 5" id="KW-0440">LIM domain</keyword>
<feature type="compositionally biased region" description="Polar residues" evidence="6">
    <location>
        <begin position="49"/>
        <end position="72"/>
    </location>
</feature>
<dbReference type="SMART" id="SM00132">
    <property type="entry name" value="LIM"/>
    <property type="match status" value="2"/>
</dbReference>
<evidence type="ECO:0000313" key="8">
    <source>
        <dbReference type="EMBL" id="KAJ4001236.1"/>
    </source>
</evidence>
<feature type="region of interest" description="Disordered" evidence="6">
    <location>
        <begin position="654"/>
        <end position="716"/>
    </location>
</feature>
<gene>
    <name evidence="8" type="ORF">F5050DRAFT_1724971</name>
</gene>
<reference evidence="8" key="1">
    <citation type="submission" date="2022-08" db="EMBL/GenBank/DDBJ databases">
        <authorList>
            <consortium name="DOE Joint Genome Institute"/>
            <person name="Min B."/>
            <person name="Riley R."/>
            <person name="Sierra-Patev S."/>
            <person name="Naranjo-Ortiz M."/>
            <person name="Looney B."/>
            <person name="Konkel Z."/>
            <person name="Slot J.C."/>
            <person name="Sakamoto Y."/>
            <person name="Steenwyk J.L."/>
            <person name="Rokas A."/>
            <person name="Carro J."/>
            <person name="Camarero S."/>
            <person name="Ferreira P."/>
            <person name="Molpeceres G."/>
            <person name="Ruiz-Duenas F.J."/>
            <person name="Serrano A."/>
            <person name="Henrissat B."/>
            <person name="Drula E."/>
            <person name="Hughes K.W."/>
            <person name="Mata J.L."/>
            <person name="Ishikawa N.K."/>
            <person name="Vargas-Isla R."/>
            <person name="Ushijima S."/>
            <person name="Smith C.A."/>
            <person name="Ahrendt S."/>
            <person name="Andreopoulos W."/>
            <person name="He G."/>
            <person name="Labutti K."/>
            <person name="Lipzen A."/>
            <person name="Ng V."/>
            <person name="Sandor L."/>
            <person name="Barry K."/>
            <person name="Martinez A.T."/>
            <person name="Xiao Y."/>
            <person name="Gibbons J.G."/>
            <person name="Terashima K."/>
            <person name="Hibbett D.S."/>
            <person name="Grigoriev I.V."/>
        </authorList>
    </citation>
    <scope>NUCLEOTIDE SEQUENCE</scope>
    <source>
        <strain evidence="8">TFB10827</strain>
    </source>
</reference>
<feature type="compositionally biased region" description="Polar residues" evidence="6">
    <location>
        <begin position="873"/>
        <end position="883"/>
    </location>
</feature>
<evidence type="ECO:0000256" key="4">
    <source>
        <dbReference type="ARBA" id="ARBA00023038"/>
    </source>
</evidence>
<evidence type="ECO:0000256" key="2">
    <source>
        <dbReference type="ARBA" id="ARBA00022737"/>
    </source>
</evidence>
<accession>A0ABQ8QRY4</accession>
<protein>
    <recommendedName>
        <fullName evidence="7">LIM zinc-binding domain-containing protein</fullName>
    </recommendedName>
</protein>
<name>A0ABQ8QRY4_9AGAR</name>
<feature type="domain" description="LIM zinc-binding" evidence="7">
    <location>
        <begin position="575"/>
        <end position="650"/>
    </location>
</feature>
<feature type="region of interest" description="Disordered" evidence="6">
    <location>
        <begin position="326"/>
        <end position="362"/>
    </location>
</feature>
<proteinExistence type="predicted"/>
<feature type="compositionally biased region" description="Low complexity" evidence="6">
    <location>
        <begin position="331"/>
        <end position="352"/>
    </location>
</feature>
<dbReference type="Pfam" id="PF00412">
    <property type="entry name" value="LIM"/>
    <property type="match status" value="1"/>
</dbReference>
<sequence>MGFCRRCGDIVFGTRCKCGGTAVAPAVAWKESSDPWSKTYVHREKSPTRAPQPSVNTSVKTNTTGGSFNNSPAKRFPRPLSSSSSSSSSSSTVIGKRVTEHITASTSQPNRPPSPLKNSTVASPESGILPSLNSHSTGSLSKVYGSVLQPKESLASHACALCGTVFPPDSTIYPEPYADPSSSARFLCRDCFTSNGGAKGHCPGCSRPVLALKSEGPFIEAAGDYWHKACFTCEGCGKNIGDSPMMDLLGKPSCPECFDSCLKRDHTPKKRSSTASLTSPARNLGGIGSHNPKSKEGSPTIDELEQRLGIVKSRISSPALEELSKRLSMISSSPSSRSPSPRRSTTSPSDSPLLNRSKRVSRTDLLSEIDRRESHNRASLLIAQRTGSSSPAPDPTVDQIEEMKRRFMKSTPSSQASPVGSPLLAPLSWPQLRNSRSSGSLSSFPNFAANSSEPQIPDLLSDISDSATQSSVGPDSPPRVTDEEDDAFLVAKLYGRGLGTRHARSDYLEDDVIIEETNSQLNTPDNTPKHKNISSERSTPAVTPSKAPISGKSPSYLPKSRTTEPVTSQPTSPSTGCAKCHKPLFTLRDGGRYVTVPDDITGTPQTYHTICFTCSVCKLEFTQGAQGQAAFVKGEKGPCHVECAPPAKITIHKIASPPSQPLPARRTHTFSKSVSSVSSPPSSPSSGAHVSSRYSRPPLSAPSMSNSSSSSSSSSALRFGTKNSCPGCKKSVPQVSFGISEGERSVQGPNGTRWHVMCLVCGGKKPSTKGMIIRGRDERKKDEPGCGKRLDSGAKTDGDSGVFCRECWLLLPISSASPQWSPTRTPLVPSHTGSSGKVVPQYTGTTTLAKQFTGLGGGDAPLLRQLTGGGLSPTRSLSPTKQLSGVRPRPKSVIGMRSSKSVDEGRGMRLVRQMTGSGEKDRP</sequence>
<keyword evidence="2" id="KW-0677">Repeat</keyword>
<evidence type="ECO:0000259" key="7">
    <source>
        <dbReference type="PROSITE" id="PS50023"/>
    </source>
</evidence>
<dbReference type="EMBL" id="MU790511">
    <property type="protein sequence ID" value="KAJ4001236.1"/>
    <property type="molecule type" value="Genomic_DNA"/>
</dbReference>
<evidence type="ECO:0000313" key="9">
    <source>
        <dbReference type="Proteomes" id="UP001163828"/>
    </source>
</evidence>
<feature type="compositionally biased region" description="Low complexity" evidence="6">
    <location>
        <begin position="81"/>
        <end position="91"/>
    </location>
</feature>
<dbReference type="InterPro" id="IPR001781">
    <property type="entry name" value="Znf_LIM"/>
</dbReference>
<feature type="region of interest" description="Disordered" evidence="6">
    <location>
        <begin position="33"/>
        <end position="134"/>
    </location>
</feature>
<feature type="region of interest" description="Disordered" evidence="6">
    <location>
        <begin position="819"/>
        <end position="839"/>
    </location>
</feature>
<comment type="caution">
    <text evidence="8">The sequence shown here is derived from an EMBL/GenBank/DDBJ whole genome shotgun (WGS) entry which is preliminary data.</text>
</comment>
<feature type="compositionally biased region" description="Polar residues" evidence="6">
    <location>
        <begin position="444"/>
        <end position="454"/>
    </location>
</feature>
<keyword evidence="3 5" id="KW-0862">Zinc</keyword>
<feature type="compositionally biased region" description="Low complexity" evidence="6">
    <location>
        <begin position="701"/>
        <end position="715"/>
    </location>
</feature>
<dbReference type="CDD" id="cd08368">
    <property type="entry name" value="LIM"/>
    <property type="match status" value="1"/>
</dbReference>
<feature type="domain" description="LIM zinc-binding" evidence="7">
    <location>
        <begin position="200"/>
        <end position="264"/>
    </location>
</feature>
<feature type="region of interest" description="Disordered" evidence="6">
    <location>
        <begin position="434"/>
        <end position="484"/>
    </location>
</feature>
<keyword evidence="1 5" id="KW-0479">Metal-binding</keyword>
<evidence type="ECO:0000256" key="1">
    <source>
        <dbReference type="ARBA" id="ARBA00022723"/>
    </source>
</evidence>
<dbReference type="Gene3D" id="2.10.110.10">
    <property type="entry name" value="Cysteine Rich Protein"/>
    <property type="match status" value="3"/>
</dbReference>
<dbReference type="PANTHER" id="PTHR24205:SF16">
    <property type="entry name" value="GH01042P-RELATED"/>
    <property type="match status" value="1"/>
</dbReference>
<feature type="compositionally biased region" description="Polar residues" evidence="6">
    <location>
        <begin position="463"/>
        <end position="473"/>
    </location>
</feature>
<feature type="region of interest" description="Disordered" evidence="6">
    <location>
        <begin position="265"/>
        <end position="300"/>
    </location>
</feature>
<dbReference type="PROSITE" id="PS00478">
    <property type="entry name" value="LIM_DOMAIN_1"/>
    <property type="match status" value="1"/>
</dbReference>
<evidence type="ECO:0000256" key="6">
    <source>
        <dbReference type="SAM" id="MobiDB-lite"/>
    </source>
</evidence>